<dbReference type="RefSeq" id="WP_237362339.1">
    <property type="nucleotide sequence ID" value="NZ_CAKLDM010000002.1"/>
</dbReference>
<evidence type="ECO:0000313" key="4">
    <source>
        <dbReference type="EMBL" id="CAH0540374.1"/>
    </source>
</evidence>
<evidence type="ECO:0000259" key="1">
    <source>
        <dbReference type="Pfam" id="PF01610"/>
    </source>
</evidence>
<reference evidence="5" key="1">
    <citation type="submission" date="2021-11" db="EMBL/GenBank/DDBJ databases">
        <authorList>
            <person name="Rodrigo-Torres L."/>
            <person name="Arahal R. D."/>
            <person name="Lucena T."/>
        </authorList>
    </citation>
    <scope>NUCLEOTIDE SEQUENCE</scope>
    <source>
        <strain evidence="5">CECT 7928</strain>
    </source>
</reference>
<feature type="domain" description="Transposase IS204/IS1001/IS1096/IS1165 DDE" evidence="1">
    <location>
        <begin position="155"/>
        <end position="400"/>
    </location>
</feature>
<dbReference type="Proteomes" id="UP000838748">
    <property type="component" value="Unassembled WGS sequence"/>
</dbReference>
<name>A0ABM9A6A0_9VIBR</name>
<comment type="caution">
    <text evidence="5">The sequence shown here is derived from an EMBL/GenBank/DDBJ whole genome shotgun (WGS) entry which is preliminary data.</text>
</comment>
<evidence type="ECO:0000313" key="6">
    <source>
        <dbReference type="Proteomes" id="UP000838748"/>
    </source>
</evidence>
<evidence type="ECO:0000313" key="3">
    <source>
        <dbReference type="EMBL" id="CAH0540358.1"/>
    </source>
</evidence>
<dbReference type="PANTHER" id="PTHR33498">
    <property type="entry name" value="TRANSPOSASE FOR INSERTION SEQUENCE ELEMENT IS1557"/>
    <property type="match status" value="1"/>
</dbReference>
<dbReference type="Pfam" id="PF01610">
    <property type="entry name" value="DDE_Tnp_ISL3"/>
    <property type="match status" value="1"/>
</dbReference>
<dbReference type="PANTHER" id="PTHR33498:SF1">
    <property type="entry name" value="TRANSPOSASE FOR INSERTION SEQUENCE ELEMENT IS1557"/>
    <property type="match status" value="1"/>
</dbReference>
<evidence type="ECO:0000313" key="5">
    <source>
        <dbReference type="EMBL" id="CAH0540377.1"/>
    </source>
</evidence>
<dbReference type="Pfam" id="PF13542">
    <property type="entry name" value="HTH_Tnp_ISL3"/>
    <property type="match status" value="1"/>
</dbReference>
<dbReference type="EMBL" id="CAKLDM010000002">
    <property type="protein sequence ID" value="CAH0540358.1"/>
    <property type="molecule type" value="Genomic_DNA"/>
</dbReference>
<feature type="domain" description="Transposase IS204/IS1001/IS1096/IS1165 helix-turn-helix" evidence="2">
    <location>
        <begin position="90"/>
        <end position="138"/>
    </location>
</feature>
<dbReference type="InterPro" id="IPR032877">
    <property type="entry name" value="Transposase_HTH"/>
</dbReference>
<dbReference type="EMBL" id="CAKLDM010000002">
    <property type="protein sequence ID" value="CAH0540377.1"/>
    <property type="molecule type" value="Genomic_DNA"/>
</dbReference>
<gene>
    <name evidence="3" type="ORF">VMF7928_02803</name>
    <name evidence="4" type="ORF">VMF7928_02819</name>
    <name evidence="5" type="ORF">VMF7928_02822</name>
</gene>
<keyword evidence="6" id="KW-1185">Reference proteome</keyword>
<proteinExistence type="predicted"/>
<evidence type="ECO:0000259" key="2">
    <source>
        <dbReference type="Pfam" id="PF13542"/>
    </source>
</evidence>
<dbReference type="EMBL" id="CAKLDM010000002">
    <property type="protein sequence ID" value="CAH0540374.1"/>
    <property type="molecule type" value="Genomic_DNA"/>
</dbReference>
<protein>
    <submittedName>
        <fullName evidence="5">ISL3 family transposase ISAcma10</fullName>
    </submittedName>
</protein>
<dbReference type="InterPro" id="IPR047951">
    <property type="entry name" value="Transpos_ISL3"/>
</dbReference>
<sequence>MANITLPLDIDSLKILSQDIDEKGNIVLTVESKCQQTHCHKCGKSATKRHGYGETMKVRHTSILDTPVILKIKPVRYLCEHCGDGPTTLEKFDWVAKGGKITKGLETYIQRSLINSTIQDVSRKEGVSYSTISTMLSHSIGVTVNWDNLRDLHTIGIDEISNRKGFQDFVAIVSAKDTQGNLSILAVLDDRKKETVLDFFQSIPDELKQTVKHVCTDMYDGFINAAVEVFGQKKVVVDRYDVAKLYRQPLDDLRIKEMKRLKLELSAADYAELKGMMWILRKQHECLTETEKSKLTLLYRHSPLLKKAHRQALTLTHIFNTHSDRKSAIAKIDRWITQVEKSELSCFDRFIGTLTKYKSSIANYFKNRKNSGFVEGLNNKIKVVKRRCYGFTKAESLFQRLTLDLQGYRMLGI</sequence>
<accession>A0ABM9A6A0</accession>
<organism evidence="5 6">
    <name type="scientific">Vibrio marisflavi CECT 7928</name>
    <dbReference type="NCBI Taxonomy" id="634439"/>
    <lineage>
        <taxon>Bacteria</taxon>
        <taxon>Pseudomonadati</taxon>
        <taxon>Pseudomonadota</taxon>
        <taxon>Gammaproteobacteria</taxon>
        <taxon>Vibrionales</taxon>
        <taxon>Vibrionaceae</taxon>
        <taxon>Vibrio</taxon>
    </lineage>
</organism>
<dbReference type="InterPro" id="IPR002560">
    <property type="entry name" value="Transposase_DDE"/>
</dbReference>
<dbReference type="NCBIfam" id="NF033550">
    <property type="entry name" value="transpos_ISL3"/>
    <property type="match status" value="1"/>
</dbReference>